<keyword evidence="1" id="KW-0433">Leucine-rich repeat</keyword>
<gene>
    <name evidence="4" type="primary">LOC106806453</name>
</gene>
<protein>
    <submittedName>
        <fullName evidence="4">Plant intracellular Ras-group-related LRR protein 5-like</fullName>
    </submittedName>
</protein>
<dbReference type="Pfam" id="PF00560">
    <property type="entry name" value="LRR_1"/>
    <property type="match status" value="1"/>
</dbReference>
<dbReference type="PANTHER" id="PTHR48051:SF54">
    <property type="entry name" value="LEUCINE-RICH REPEAT-CONTAINING PROTEIN"/>
    <property type="match status" value="1"/>
</dbReference>
<dbReference type="Proteomes" id="UP000695022">
    <property type="component" value="Unplaced"/>
</dbReference>
<keyword evidence="2" id="KW-0677">Repeat</keyword>
<evidence type="ECO:0000313" key="3">
    <source>
        <dbReference type="Proteomes" id="UP000695022"/>
    </source>
</evidence>
<dbReference type="SMART" id="SM00369">
    <property type="entry name" value="LRR_TYP"/>
    <property type="match status" value="8"/>
</dbReference>
<evidence type="ECO:0000313" key="4">
    <source>
        <dbReference type="RefSeq" id="XP_014663878.1"/>
    </source>
</evidence>
<dbReference type="InterPro" id="IPR003591">
    <property type="entry name" value="Leu-rich_rpt_typical-subtyp"/>
</dbReference>
<organism evidence="3 4">
    <name type="scientific">Priapulus caudatus</name>
    <name type="common">Priapulid worm</name>
    <dbReference type="NCBI Taxonomy" id="37621"/>
    <lineage>
        <taxon>Eukaryota</taxon>
        <taxon>Metazoa</taxon>
        <taxon>Ecdysozoa</taxon>
        <taxon>Scalidophora</taxon>
        <taxon>Priapulida</taxon>
        <taxon>Priapulimorpha</taxon>
        <taxon>Priapulimorphida</taxon>
        <taxon>Priapulidae</taxon>
        <taxon>Priapulus</taxon>
    </lineage>
</organism>
<dbReference type="SUPFAM" id="SSF52058">
    <property type="entry name" value="L domain-like"/>
    <property type="match status" value="1"/>
</dbReference>
<dbReference type="RefSeq" id="XP_014663878.1">
    <property type="nucleotide sequence ID" value="XM_014808392.1"/>
</dbReference>
<dbReference type="PROSITE" id="PS51450">
    <property type="entry name" value="LRR"/>
    <property type="match status" value="2"/>
</dbReference>
<dbReference type="Gene3D" id="3.80.10.10">
    <property type="entry name" value="Ribonuclease Inhibitor"/>
    <property type="match status" value="2"/>
</dbReference>
<accession>A0ABM1DVA7</accession>
<proteinExistence type="predicted"/>
<dbReference type="SMART" id="SM00364">
    <property type="entry name" value="LRR_BAC"/>
    <property type="match status" value="8"/>
</dbReference>
<keyword evidence="3" id="KW-1185">Reference proteome</keyword>
<dbReference type="InterPro" id="IPR050216">
    <property type="entry name" value="LRR_domain-containing"/>
</dbReference>
<sequence>MVVEEACRTKPHEIDVSYMHLTCCPSRIGFIGVQLASLNMSNNRLPDIPEEIGCLRGLQELFLQYNCLTSLPKGIGRLEQLYELDLKNNMLRSLPDAIGDLRALAVLNVTNNALESLPASIGRLTALREVSAHSNCLERLPVEICELSNVTTLYLGENPLRALPERISALRRLQELDVSDCALTRLPDALAQCGSLIRLWLSNNRLRELPAQIGRLQQLKELHVRNNALRYFPASLRMLRLYTFTAVNNPLVEEGESDAIAALQRRPASRVPPLLESCCRGVVAHGVAWEAAGLPRDLHNMLRAPRQCCNCGGPFFTYCQSSLVFDSIGMFFRVPIYQNICSPFRKNKCRPMVFQ</sequence>
<reference evidence="4" key="1">
    <citation type="submission" date="2025-08" db="UniProtKB">
        <authorList>
            <consortium name="RefSeq"/>
        </authorList>
    </citation>
    <scope>IDENTIFICATION</scope>
</reference>
<dbReference type="PANTHER" id="PTHR48051">
    <property type="match status" value="1"/>
</dbReference>
<dbReference type="InterPro" id="IPR001611">
    <property type="entry name" value="Leu-rich_rpt"/>
</dbReference>
<dbReference type="GeneID" id="106806453"/>
<evidence type="ECO:0000256" key="2">
    <source>
        <dbReference type="ARBA" id="ARBA00022737"/>
    </source>
</evidence>
<name>A0ABM1DVA7_PRICU</name>
<dbReference type="InterPro" id="IPR032675">
    <property type="entry name" value="LRR_dom_sf"/>
</dbReference>
<evidence type="ECO:0000256" key="1">
    <source>
        <dbReference type="ARBA" id="ARBA00022614"/>
    </source>
</evidence>
<dbReference type="Pfam" id="PF13855">
    <property type="entry name" value="LRR_8"/>
    <property type="match status" value="2"/>
</dbReference>